<organism evidence="2 3">
    <name type="scientific">Myxococcus landrumensis</name>
    <dbReference type="NCBI Taxonomy" id="2813577"/>
    <lineage>
        <taxon>Bacteria</taxon>
        <taxon>Pseudomonadati</taxon>
        <taxon>Myxococcota</taxon>
        <taxon>Myxococcia</taxon>
        <taxon>Myxococcales</taxon>
        <taxon>Cystobacterineae</taxon>
        <taxon>Myxococcaceae</taxon>
        <taxon>Myxococcus</taxon>
    </lineage>
</organism>
<keyword evidence="3" id="KW-1185">Reference proteome</keyword>
<evidence type="ECO:0000313" key="2">
    <source>
        <dbReference type="EMBL" id="QSQ14795.1"/>
    </source>
</evidence>
<evidence type="ECO:0000256" key="1">
    <source>
        <dbReference type="SAM" id="MobiDB-lite"/>
    </source>
</evidence>
<sequence length="288" mass="29068">MRAWLAVLTGTLLLVLGAPGCSDDNPHGPNGGGDAGVPGHPDGGTPPEDGGTSSDFACNVARQEGCENGQSCHFADLSEGRTGSQCFAAACDVVRQNCAQGQRCTYVSAGGVTERRCVEAGAATEGTRCTLAPTDAGIEFDTCAAGLFCKDERLGDGGTGFFCRRLCHATPQCGASGECNTVLRLPGTPELPLLCGPRSPPCDPFAQGCAAPLSCYPSASGPVCAGRGTRQTGDTCDFSNQCAPGSTCVNTGQGLRCQPLCRPSGTPACAVGTCRPLNDNPGVGACVP</sequence>
<gene>
    <name evidence="2" type="ORF">JY572_01515</name>
</gene>
<feature type="region of interest" description="Disordered" evidence="1">
    <location>
        <begin position="24"/>
        <end position="54"/>
    </location>
</feature>
<evidence type="ECO:0000313" key="3">
    <source>
        <dbReference type="Proteomes" id="UP000663090"/>
    </source>
</evidence>
<reference evidence="2 3" key="1">
    <citation type="submission" date="2021-02" db="EMBL/GenBank/DDBJ databases">
        <title>De Novo genome assembly of isolated myxobacteria.</title>
        <authorList>
            <person name="Stevens D.C."/>
        </authorList>
    </citation>
    <scope>NUCLEOTIDE SEQUENCE [LARGE SCALE GENOMIC DNA]</scope>
    <source>
        <strain evidence="2 3">SCHIC003</strain>
    </source>
</reference>
<dbReference type="RefSeq" id="WP_206716552.1">
    <property type="nucleotide sequence ID" value="NZ_CP071091.1"/>
</dbReference>
<dbReference type="Proteomes" id="UP000663090">
    <property type="component" value="Chromosome"/>
</dbReference>
<evidence type="ECO:0008006" key="4">
    <source>
        <dbReference type="Google" id="ProtNLM"/>
    </source>
</evidence>
<proteinExistence type="predicted"/>
<dbReference type="EMBL" id="CP071091">
    <property type="protein sequence ID" value="QSQ14795.1"/>
    <property type="molecule type" value="Genomic_DNA"/>
</dbReference>
<protein>
    <recommendedName>
        <fullName evidence="4">Lipoprotein</fullName>
    </recommendedName>
</protein>
<accession>A0ABX7N7T5</accession>
<feature type="compositionally biased region" description="Low complexity" evidence="1">
    <location>
        <begin position="37"/>
        <end position="52"/>
    </location>
</feature>
<name>A0ABX7N7T5_9BACT</name>